<dbReference type="AlphaFoldDB" id="A0A8X6R1V8"/>
<dbReference type="Proteomes" id="UP000887013">
    <property type="component" value="Unassembled WGS sequence"/>
</dbReference>
<proteinExistence type="predicted"/>
<dbReference type="OrthoDB" id="6453821at2759"/>
<name>A0A8X6R1V8_NEPPI</name>
<sequence>MPNINLRESISENSKAWSYDVTDHTIHNSFAKAGFFVCSESSEGTEDEDDIPLEEMKKIWIQLKEKQEITDSVLLDDFLFLDSEAET</sequence>
<gene>
    <name evidence="1" type="primary">AVEN_25103_1</name>
    <name evidence="1" type="ORF">NPIL_54631</name>
</gene>
<dbReference type="EMBL" id="BMAW01037682">
    <property type="protein sequence ID" value="GFU49458.1"/>
    <property type="molecule type" value="Genomic_DNA"/>
</dbReference>
<organism evidence="1 2">
    <name type="scientific">Nephila pilipes</name>
    <name type="common">Giant wood spider</name>
    <name type="synonym">Nephila maculata</name>
    <dbReference type="NCBI Taxonomy" id="299642"/>
    <lineage>
        <taxon>Eukaryota</taxon>
        <taxon>Metazoa</taxon>
        <taxon>Ecdysozoa</taxon>
        <taxon>Arthropoda</taxon>
        <taxon>Chelicerata</taxon>
        <taxon>Arachnida</taxon>
        <taxon>Araneae</taxon>
        <taxon>Araneomorphae</taxon>
        <taxon>Entelegynae</taxon>
        <taxon>Araneoidea</taxon>
        <taxon>Nephilidae</taxon>
        <taxon>Nephila</taxon>
    </lineage>
</organism>
<evidence type="ECO:0000313" key="1">
    <source>
        <dbReference type="EMBL" id="GFU49458.1"/>
    </source>
</evidence>
<evidence type="ECO:0000313" key="2">
    <source>
        <dbReference type="Proteomes" id="UP000887013"/>
    </source>
</evidence>
<protein>
    <submittedName>
        <fullName evidence="1">Uncharacterized protein</fullName>
    </submittedName>
</protein>
<keyword evidence="2" id="KW-1185">Reference proteome</keyword>
<reference evidence="1" key="1">
    <citation type="submission" date="2020-08" db="EMBL/GenBank/DDBJ databases">
        <title>Multicomponent nature underlies the extraordinary mechanical properties of spider dragline silk.</title>
        <authorList>
            <person name="Kono N."/>
            <person name="Nakamura H."/>
            <person name="Mori M."/>
            <person name="Yoshida Y."/>
            <person name="Ohtoshi R."/>
            <person name="Malay A.D."/>
            <person name="Moran D.A.P."/>
            <person name="Tomita M."/>
            <person name="Numata K."/>
            <person name="Arakawa K."/>
        </authorList>
    </citation>
    <scope>NUCLEOTIDE SEQUENCE</scope>
</reference>
<accession>A0A8X6R1V8</accession>
<comment type="caution">
    <text evidence="1">The sequence shown here is derived from an EMBL/GenBank/DDBJ whole genome shotgun (WGS) entry which is preliminary data.</text>
</comment>